<dbReference type="AlphaFoldDB" id="A0A499UKC9"/>
<name>A0A499UKC9_9ACTN</name>
<dbReference type="Proteomes" id="UP000463951">
    <property type="component" value="Chromosome"/>
</dbReference>
<accession>A0A499UKC9</accession>
<gene>
    <name evidence="1" type="ORF">SSPO_003490</name>
</gene>
<sequence>MTRFAQVRLEPGASARVRAGVHADRTPFTGRELTQIVGRAEVEGLVGTSPDGLSAGLP</sequence>
<proteinExistence type="predicted"/>
<evidence type="ECO:0000313" key="2">
    <source>
        <dbReference type="Proteomes" id="UP000463951"/>
    </source>
</evidence>
<organism evidence="1 2">
    <name type="scientific">Streptomyces antimycoticus</name>
    <dbReference type="NCBI Taxonomy" id="68175"/>
    <lineage>
        <taxon>Bacteria</taxon>
        <taxon>Bacillati</taxon>
        <taxon>Actinomycetota</taxon>
        <taxon>Actinomycetes</taxon>
        <taxon>Kitasatosporales</taxon>
        <taxon>Streptomycetaceae</taxon>
        <taxon>Streptomyces</taxon>
        <taxon>Streptomyces violaceusniger group</taxon>
    </lineage>
</organism>
<protein>
    <submittedName>
        <fullName evidence="1">Uncharacterized protein</fullName>
    </submittedName>
</protein>
<reference evidence="1 2" key="1">
    <citation type="journal article" date="2020" name="Int. J. Syst. Evol. Microbiol.">
        <title>Reclassification of Streptomyces castelarensis and Streptomyces sporoclivatus as later heterotypic synonyms of Streptomyces antimycoticus.</title>
        <authorList>
            <person name="Komaki H."/>
            <person name="Tamura T."/>
        </authorList>
    </citation>
    <scope>NUCLEOTIDE SEQUENCE [LARGE SCALE GENOMIC DNA]</scope>
    <source>
        <strain evidence="1 2">NBRC 100767</strain>
    </source>
</reference>
<evidence type="ECO:0000313" key="1">
    <source>
        <dbReference type="EMBL" id="BBJ37631.1"/>
    </source>
</evidence>
<dbReference type="EMBL" id="AP019620">
    <property type="protein sequence ID" value="BBJ37631.1"/>
    <property type="molecule type" value="Genomic_DNA"/>
</dbReference>